<keyword evidence="1" id="KW-1133">Transmembrane helix</keyword>
<keyword evidence="3" id="KW-0645">Protease</keyword>
<feature type="transmembrane region" description="Helical" evidence="1">
    <location>
        <begin position="213"/>
        <end position="235"/>
    </location>
</feature>
<evidence type="ECO:0000256" key="1">
    <source>
        <dbReference type="SAM" id="Phobius"/>
    </source>
</evidence>
<dbReference type="PANTHER" id="PTHR43592">
    <property type="entry name" value="CAAX AMINO TERMINAL PROTEASE"/>
    <property type="match status" value="1"/>
</dbReference>
<dbReference type="EMBL" id="DYUK01000214">
    <property type="protein sequence ID" value="HJG80705.1"/>
    <property type="molecule type" value="Genomic_DNA"/>
</dbReference>
<reference evidence="3" key="1">
    <citation type="journal article" date="2021" name="PeerJ">
        <title>Extensive microbial diversity within the chicken gut microbiome revealed by metagenomics and culture.</title>
        <authorList>
            <person name="Gilroy R."/>
            <person name="Ravi A."/>
            <person name="Getino M."/>
            <person name="Pursley I."/>
            <person name="Horton D.L."/>
            <person name="Alikhan N.F."/>
            <person name="Baker D."/>
            <person name="Gharbi K."/>
            <person name="Hall N."/>
            <person name="Watson M."/>
            <person name="Adriaenssens E.M."/>
            <person name="Foster-Nyarko E."/>
            <person name="Jarju S."/>
            <person name="Secka A."/>
            <person name="Antonio M."/>
            <person name="Oren A."/>
            <person name="Chaudhuri R.R."/>
            <person name="La Ragione R."/>
            <person name="Hildebrand F."/>
            <person name="Pallen M.J."/>
        </authorList>
    </citation>
    <scope>NUCLEOTIDE SEQUENCE</scope>
    <source>
        <strain evidence="3">ChiGjej5B5-7349</strain>
    </source>
</reference>
<dbReference type="Pfam" id="PF02517">
    <property type="entry name" value="Rce1-like"/>
    <property type="match status" value="1"/>
</dbReference>
<reference evidence="3" key="2">
    <citation type="submission" date="2021-09" db="EMBL/GenBank/DDBJ databases">
        <authorList>
            <person name="Gilroy R."/>
        </authorList>
    </citation>
    <scope>NUCLEOTIDE SEQUENCE</scope>
    <source>
        <strain evidence="3">ChiGjej5B5-7349</strain>
    </source>
</reference>
<dbReference type="Proteomes" id="UP000784435">
    <property type="component" value="Unassembled WGS sequence"/>
</dbReference>
<keyword evidence="1" id="KW-0472">Membrane</keyword>
<accession>A0A921MEU6</accession>
<dbReference type="GO" id="GO:0080120">
    <property type="term" value="P:CAAX-box protein maturation"/>
    <property type="evidence" value="ECO:0007669"/>
    <property type="project" value="UniProtKB-ARBA"/>
</dbReference>
<keyword evidence="3" id="KW-0482">Metalloprotease</keyword>
<feature type="transmembrane region" description="Helical" evidence="1">
    <location>
        <begin position="135"/>
        <end position="153"/>
    </location>
</feature>
<organism evidence="3 4">
    <name type="scientific">Brevibacterium senegalense</name>
    <dbReference type="NCBI Taxonomy" id="1033736"/>
    <lineage>
        <taxon>Bacteria</taxon>
        <taxon>Bacillati</taxon>
        <taxon>Actinomycetota</taxon>
        <taxon>Actinomycetes</taxon>
        <taxon>Micrococcales</taxon>
        <taxon>Brevibacteriaceae</taxon>
        <taxon>Brevibacterium</taxon>
    </lineage>
</organism>
<keyword evidence="3" id="KW-0378">Hydrolase</keyword>
<keyword evidence="1" id="KW-0812">Transmembrane</keyword>
<dbReference type="GO" id="GO:0004175">
    <property type="term" value="F:endopeptidase activity"/>
    <property type="evidence" value="ECO:0007669"/>
    <property type="project" value="UniProtKB-ARBA"/>
</dbReference>
<feature type="transmembrane region" description="Helical" evidence="1">
    <location>
        <begin position="88"/>
        <end position="114"/>
    </location>
</feature>
<dbReference type="PANTHER" id="PTHR43592:SF15">
    <property type="entry name" value="CAAX AMINO TERMINAL PROTEASE FAMILY PROTEIN"/>
    <property type="match status" value="1"/>
</dbReference>
<feature type="domain" description="CAAX prenyl protease 2/Lysostaphin resistance protein A-like" evidence="2">
    <location>
        <begin position="139"/>
        <end position="226"/>
    </location>
</feature>
<feature type="transmembrane region" description="Helical" evidence="1">
    <location>
        <begin position="15"/>
        <end position="35"/>
    </location>
</feature>
<name>A0A921MEU6_9MICO</name>
<feature type="transmembrane region" description="Helical" evidence="1">
    <location>
        <begin position="173"/>
        <end position="206"/>
    </location>
</feature>
<comment type="caution">
    <text evidence="3">The sequence shown here is derived from an EMBL/GenBank/DDBJ whole genome shotgun (WGS) entry which is preliminary data.</text>
</comment>
<evidence type="ECO:0000313" key="3">
    <source>
        <dbReference type="EMBL" id="HJG80705.1"/>
    </source>
</evidence>
<dbReference type="GO" id="GO:0008237">
    <property type="term" value="F:metallopeptidase activity"/>
    <property type="evidence" value="ECO:0007669"/>
    <property type="project" value="UniProtKB-KW"/>
</dbReference>
<gene>
    <name evidence="3" type="ORF">K8V08_09880</name>
</gene>
<protein>
    <submittedName>
        <fullName evidence="3">CPBP family intramembrane metalloprotease</fullName>
    </submittedName>
</protein>
<evidence type="ECO:0000313" key="4">
    <source>
        <dbReference type="Proteomes" id="UP000784435"/>
    </source>
</evidence>
<evidence type="ECO:0000259" key="2">
    <source>
        <dbReference type="Pfam" id="PF02517"/>
    </source>
</evidence>
<dbReference type="AlphaFoldDB" id="A0A921MEU6"/>
<dbReference type="InterPro" id="IPR003675">
    <property type="entry name" value="Rce1/LyrA-like_dom"/>
</dbReference>
<proteinExistence type="predicted"/>
<sequence>MPPHDPPAPRLRHAALAGGLVVVCGAVAIGLVILAHKVFGWRPDTGALILIVLGTLTLASAAAVGLVVRRTPELTPQVLGFRRPTLRILHLLWQIPVTFIVAVAVSGLVLTTLFDGSGTGDVSSTAQDIDAMGGGLLPILVLWLLAAVLTPLWEEVLFRGLIFQALAHRMPWFLAALLAAAIFAAIHIAPPALAYVFVLGLSACLLLRFHGNLWAPIILHAVNNTIVVLVGAAAVL</sequence>
<feature type="transmembrane region" description="Helical" evidence="1">
    <location>
        <begin position="47"/>
        <end position="68"/>
    </location>
</feature>